<evidence type="ECO:0000256" key="5">
    <source>
        <dbReference type="PIRSR" id="PIRSR602640-1"/>
    </source>
</evidence>
<dbReference type="PANTHER" id="PTHR11799:SF12">
    <property type="entry name" value="PARAOXONASE-RELATED"/>
    <property type="match status" value="1"/>
</dbReference>
<dbReference type="GO" id="GO:0046872">
    <property type="term" value="F:metal ion binding"/>
    <property type="evidence" value="ECO:0007669"/>
    <property type="project" value="UniProtKB-KW"/>
</dbReference>
<evidence type="ECO:0000256" key="8">
    <source>
        <dbReference type="PIRSR" id="PIRSR602640-4"/>
    </source>
</evidence>
<keyword evidence="3 7" id="KW-1015">Disulfide bond</keyword>
<evidence type="ECO:0000256" key="1">
    <source>
        <dbReference type="ARBA" id="ARBA00008595"/>
    </source>
</evidence>
<dbReference type="Proteomes" id="UP001215280">
    <property type="component" value="Unassembled WGS sequence"/>
</dbReference>
<dbReference type="Pfam" id="PF01731">
    <property type="entry name" value="Arylesterase"/>
    <property type="match status" value="1"/>
</dbReference>
<feature type="binding site" evidence="6">
    <location>
        <position position="292"/>
    </location>
    <ligand>
        <name>Ca(2+)</name>
        <dbReference type="ChEBI" id="CHEBI:29108"/>
        <label>1</label>
        <note>catalytic</note>
    </ligand>
</feature>
<comment type="similarity">
    <text evidence="1">Belongs to the paraoxonase family.</text>
</comment>
<proteinExistence type="inferred from homology"/>
<evidence type="ECO:0000313" key="10">
    <source>
        <dbReference type="Proteomes" id="UP001215280"/>
    </source>
</evidence>
<keyword evidence="6" id="KW-0479">Metal-binding</keyword>
<dbReference type="InterPro" id="IPR051288">
    <property type="entry name" value="Serum_paraoxonase/arylesterase"/>
</dbReference>
<dbReference type="InterPro" id="IPR011042">
    <property type="entry name" value="6-blade_b-propeller_TolB-like"/>
</dbReference>
<dbReference type="PANTHER" id="PTHR11799">
    <property type="entry name" value="PARAOXONASE"/>
    <property type="match status" value="1"/>
</dbReference>
<gene>
    <name evidence="9" type="ORF">DFH07DRAFT_1011604</name>
</gene>
<keyword evidence="10" id="KW-1185">Reference proteome</keyword>
<evidence type="ECO:0000256" key="3">
    <source>
        <dbReference type="ARBA" id="ARBA00023157"/>
    </source>
</evidence>
<feature type="glycosylation site" description="N-linked (GlcNAc...) asparagine" evidence="8">
    <location>
        <position position="292"/>
    </location>
</feature>
<dbReference type="InterPro" id="IPR002640">
    <property type="entry name" value="Arylesterase"/>
</dbReference>
<feature type="disulfide bond" description="In form B" evidence="7">
    <location>
        <begin position="44"/>
        <end position="385"/>
    </location>
</feature>
<comment type="PTM">
    <text evidence="8">Glycosylated.</text>
</comment>
<keyword evidence="2" id="KW-0378">Hydrolase</keyword>
<feature type="active site" description="Proton acceptor" evidence="5">
    <location>
        <position position="122"/>
    </location>
</feature>
<evidence type="ECO:0000256" key="4">
    <source>
        <dbReference type="ARBA" id="ARBA00023180"/>
    </source>
</evidence>
<keyword evidence="6" id="KW-0106">Calcium</keyword>
<feature type="glycosylation site" description="N-linked (GlcNAc...) asparagine" evidence="8">
    <location>
        <position position="353"/>
    </location>
</feature>
<comment type="cofactor">
    <cofactor evidence="6">
        <name>Ca(2+)</name>
        <dbReference type="ChEBI" id="CHEBI:29108"/>
    </cofactor>
    <text evidence="6">Binds 2 calcium ions per subunit.</text>
</comment>
<evidence type="ECO:0008006" key="11">
    <source>
        <dbReference type="Google" id="ProtNLM"/>
    </source>
</evidence>
<name>A0AAD7HE27_9AGAR</name>
<keyword evidence="4 8" id="KW-0325">Glycoprotein</keyword>
<protein>
    <recommendedName>
        <fullName evidence="11">Serum paraoxonase/arylesterase</fullName>
    </recommendedName>
</protein>
<feature type="binding site" evidence="6">
    <location>
        <position position="291"/>
    </location>
    <ligand>
        <name>Ca(2+)</name>
        <dbReference type="ChEBI" id="CHEBI:29108"/>
        <label>1</label>
        <note>catalytic</note>
    </ligand>
</feature>
<evidence type="ECO:0000256" key="6">
    <source>
        <dbReference type="PIRSR" id="PIRSR602640-2"/>
    </source>
</evidence>
<dbReference type="SUPFAM" id="SSF63829">
    <property type="entry name" value="Calcium-dependent phosphotriesterase"/>
    <property type="match status" value="1"/>
</dbReference>
<evidence type="ECO:0000313" key="9">
    <source>
        <dbReference type="EMBL" id="KAJ7718590.1"/>
    </source>
</evidence>
<sequence length="387" mass="41161">MSRLYFPISVLLAVAAVVGYRLYPLLFILGLNGRVLEPLGNTDCITVPALPACEKIVLHAPTGVLYLACSSPESRAHWTPAINRLNASGPADDDFLATYAPHTGAIVRLVIEPPLPGGLSVHGMDVVPSADDPRELFIYAVNHRRPADAPDAASKIGADSTIEVFKTSVGSAVLTHLHTVRDPAIITPNDIAGSSNGREFFFTNDHASKTSLLRHLAVLGLQAGSVGYCDVHTGCKIAIPSLQGANGIARAPNNDTIFVGSALHGGIYVLERQADNALLKTHTIATDRPLDNLSVDEEGVVWAATFPYGLTMLKHIVNATLLSPASAHAVVRNTGPGSFYGEKFRVEKVFEDNGTVARGTTSVVHDAVRRRLFLHGISAPHLTVCAL</sequence>
<comment type="caution">
    <text evidence="9">The sequence shown here is derived from an EMBL/GenBank/DDBJ whole genome shotgun (WGS) entry which is preliminary data.</text>
</comment>
<dbReference type="GO" id="GO:0004064">
    <property type="term" value="F:arylesterase activity"/>
    <property type="evidence" value="ECO:0007669"/>
    <property type="project" value="InterPro"/>
</dbReference>
<organism evidence="9 10">
    <name type="scientific">Mycena maculata</name>
    <dbReference type="NCBI Taxonomy" id="230809"/>
    <lineage>
        <taxon>Eukaryota</taxon>
        <taxon>Fungi</taxon>
        <taxon>Dikarya</taxon>
        <taxon>Basidiomycota</taxon>
        <taxon>Agaricomycotina</taxon>
        <taxon>Agaricomycetes</taxon>
        <taxon>Agaricomycetidae</taxon>
        <taxon>Agaricales</taxon>
        <taxon>Marasmiineae</taxon>
        <taxon>Mycenaceae</taxon>
        <taxon>Mycena</taxon>
    </lineage>
</organism>
<feature type="binding site" evidence="6">
    <location>
        <position position="189"/>
    </location>
    <ligand>
        <name>Ca(2+)</name>
        <dbReference type="ChEBI" id="CHEBI:29108"/>
        <label>1</label>
        <note>catalytic</note>
    </ligand>
</feature>
<dbReference type="AlphaFoldDB" id="A0AAD7HE27"/>
<feature type="binding site" evidence="6">
    <location>
        <position position="190"/>
    </location>
    <ligand>
        <name>Ca(2+)</name>
        <dbReference type="ChEBI" id="CHEBI:29108"/>
        <label>1</label>
        <note>catalytic</note>
    </ligand>
</feature>
<evidence type="ECO:0000256" key="2">
    <source>
        <dbReference type="ARBA" id="ARBA00022801"/>
    </source>
</evidence>
<accession>A0AAD7HE27</accession>
<dbReference type="Gene3D" id="2.120.10.30">
    <property type="entry name" value="TolB, C-terminal domain"/>
    <property type="match status" value="1"/>
</dbReference>
<evidence type="ECO:0000256" key="7">
    <source>
        <dbReference type="PIRSR" id="PIRSR602640-3"/>
    </source>
</evidence>
<dbReference type="EMBL" id="JARJLG010000303">
    <property type="protein sequence ID" value="KAJ7718590.1"/>
    <property type="molecule type" value="Genomic_DNA"/>
</dbReference>
<feature type="binding site" evidence="6">
    <location>
        <position position="246"/>
    </location>
    <ligand>
        <name>Ca(2+)</name>
        <dbReference type="ChEBI" id="CHEBI:29108"/>
        <label>1</label>
        <note>catalytic</note>
    </ligand>
</feature>
<reference evidence="9" key="1">
    <citation type="submission" date="2023-03" db="EMBL/GenBank/DDBJ databases">
        <title>Massive genome expansion in bonnet fungi (Mycena s.s.) driven by repeated elements and novel gene families across ecological guilds.</title>
        <authorList>
            <consortium name="Lawrence Berkeley National Laboratory"/>
            <person name="Harder C.B."/>
            <person name="Miyauchi S."/>
            <person name="Viragh M."/>
            <person name="Kuo A."/>
            <person name="Thoen E."/>
            <person name="Andreopoulos B."/>
            <person name="Lu D."/>
            <person name="Skrede I."/>
            <person name="Drula E."/>
            <person name="Henrissat B."/>
            <person name="Morin E."/>
            <person name="Kohler A."/>
            <person name="Barry K."/>
            <person name="LaButti K."/>
            <person name="Morin E."/>
            <person name="Salamov A."/>
            <person name="Lipzen A."/>
            <person name="Mereny Z."/>
            <person name="Hegedus B."/>
            <person name="Baldrian P."/>
            <person name="Stursova M."/>
            <person name="Weitz H."/>
            <person name="Taylor A."/>
            <person name="Grigoriev I.V."/>
            <person name="Nagy L.G."/>
            <person name="Martin F."/>
            <person name="Kauserud H."/>
        </authorList>
    </citation>
    <scope>NUCLEOTIDE SEQUENCE</scope>
    <source>
        <strain evidence="9">CBHHK188m</strain>
    </source>
</reference>